<keyword evidence="8" id="KW-1185">Reference proteome</keyword>
<keyword evidence="2" id="KW-0813">Transport</keyword>
<evidence type="ECO:0000256" key="4">
    <source>
        <dbReference type="ARBA" id="ARBA00023157"/>
    </source>
</evidence>
<name>A0A6A3B030_HIBSY</name>
<dbReference type="OrthoDB" id="2121326at2759"/>
<keyword evidence="5" id="KW-0676">Redox-active center</keyword>
<evidence type="ECO:0000313" key="8">
    <source>
        <dbReference type="Proteomes" id="UP000436088"/>
    </source>
</evidence>
<gene>
    <name evidence="7" type="ORF">F3Y22_tig00110324pilonHSYRG00016</name>
</gene>
<evidence type="ECO:0000259" key="6">
    <source>
        <dbReference type="PROSITE" id="PS51352"/>
    </source>
</evidence>
<dbReference type="CDD" id="cd02947">
    <property type="entry name" value="TRX_family"/>
    <property type="match status" value="1"/>
</dbReference>
<evidence type="ECO:0000313" key="7">
    <source>
        <dbReference type="EMBL" id="KAE8710320.1"/>
    </source>
</evidence>
<dbReference type="SUPFAM" id="SSF52833">
    <property type="entry name" value="Thioredoxin-like"/>
    <property type="match status" value="1"/>
</dbReference>
<feature type="domain" description="Thioredoxin" evidence="6">
    <location>
        <begin position="76"/>
        <end position="214"/>
    </location>
</feature>
<dbReference type="EMBL" id="VEPZ02000931">
    <property type="protein sequence ID" value="KAE8710320.1"/>
    <property type="molecule type" value="Genomic_DNA"/>
</dbReference>
<keyword evidence="4" id="KW-1015">Disulfide bond</keyword>
<dbReference type="Gene3D" id="3.40.30.10">
    <property type="entry name" value="Glutaredoxin"/>
    <property type="match status" value="1"/>
</dbReference>
<reference evidence="7" key="1">
    <citation type="submission" date="2019-09" db="EMBL/GenBank/DDBJ databases">
        <title>Draft genome information of white flower Hibiscus syriacus.</title>
        <authorList>
            <person name="Kim Y.-M."/>
        </authorList>
    </citation>
    <scope>NUCLEOTIDE SEQUENCE [LARGE SCALE GENOMIC DNA]</scope>
    <source>
        <strain evidence="7">YM2019G1</strain>
    </source>
</reference>
<dbReference type="PROSITE" id="PS51352">
    <property type="entry name" value="THIOREDOXIN_2"/>
    <property type="match status" value="1"/>
</dbReference>
<organism evidence="7 8">
    <name type="scientific">Hibiscus syriacus</name>
    <name type="common">Rose of Sharon</name>
    <dbReference type="NCBI Taxonomy" id="106335"/>
    <lineage>
        <taxon>Eukaryota</taxon>
        <taxon>Viridiplantae</taxon>
        <taxon>Streptophyta</taxon>
        <taxon>Embryophyta</taxon>
        <taxon>Tracheophyta</taxon>
        <taxon>Spermatophyta</taxon>
        <taxon>Magnoliopsida</taxon>
        <taxon>eudicotyledons</taxon>
        <taxon>Gunneridae</taxon>
        <taxon>Pentapetalae</taxon>
        <taxon>rosids</taxon>
        <taxon>malvids</taxon>
        <taxon>Malvales</taxon>
        <taxon>Malvaceae</taxon>
        <taxon>Malvoideae</taxon>
        <taxon>Hibiscus</taxon>
    </lineage>
</organism>
<keyword evidence="3" id="KW-0249">Electron transport</keyword>
<protein>
    <submittedName>
        <fullName evidence="7">Thioredoxin-like 1-1</fullName>
    </submittedName>
</protein>
<evidence type="ECO:0000256" key="5">
    <source>
        <dbReference type="ARBA" id="ARBA00023284"/>
    </source>
</evidence>
<dbReference type="AlphaFoldDB" id="A0A6A3B030"/>
<dbReference type="Pfam" id="PF00085">
    <property type="entry name" value="Thioredoxin"/>
    <property type="match status" value="1"/>
</dbReference>
<dbReference type="InterPro" id="IPR013766">
    <property type="entry name" value="Thioredoxin_domain"/>
</dbReference>
<accession>A0A6A3B030</accession>
<comment type="similarity">
    <text evidence="1">Belongs to the thioredoxin family.</text>
</comment>
<dbReference type="PANTHER" id="PTHR43601:SF31">
    <property type="entry name" value="THIOREDOXIN-LIKE 1-3, CHLOROPLASTIC"/>
    <property type="match status" value="1"/>
</dbReference>
<dbReference type="Proteomes" id="UP000436088">
    <property type="component" value="Unassembled WGS sequence"/>
</dbReference>
<evidence type="ECO:0000256" key="3">
    <source>
        <dbReference type="ARBA" id="ARBA00022982"/>
    </source>
</evidence>
<sequence>MAKVLGKTSILSACDHSQKKNKKGGGSLYSRRIPGICFKEDRFTSLKMKSMALRCDFNGQRVVYLERKIVDTRRFLQVPLKVQLNQIRTGLIGKTPKWWETGLQPNMKEVTSAQDLVDALFDAGYKLVILDFYSPACGGCKALFPKTCQLAKMNPDSQFLQVNYEEHKSMCYSLNVHVLPFFRFYRGAQGRLCQFSCTNATIQKFKNALAKHTTDQCSLGPAKGLDEKELLALAANKDLSFTYKPKPVQPNPYRVPAKKDILVSKTCLNPKESEGKTLVGAGG</sequence>
<comment type="caution">
    <text evidence="7">The sequence shown here is derived from an EMBL/GenBank/DDBJ whole genome shotgun (WGS) entry which is preliminary data.</text>
</comment>
<dbReference type="FunFam" id="3.40.30.10:FF:000199">
    <property type="entry name" value="Thioredoxin-like 1-2, chloroplastic"/>
    <property type="match status" value="1"/>
</dbReference>
<proteinExistence type="inferred from homology"/>
<dbReference type="GO" id="GO:0045454">
    <property type="term" value="P:cell redox homeostasis"/>
    <property type="evidence" value="ECO:0007669"/>
    <property type="project" value="TreeGrafter"/>
</dbReference>
<evidence type="ECO:0000256" key="2">
    <source>
        <dbReference type="ARBA" id="ARBA00022448"/>
    </source>
</evidence>
<dbReference type="GO" id="GO:0009507">
    <property type="term" value="C:chloroplast"/>
    <property type="evidence" value="ECO:0007669"/>
    <property type="project" value="UniProtKB-ARBA"/>
</dbReference>
<dbReference type="InterPro" id="IPR036249">
    <property type="entry name" value="Thioredoxin-like_sf"/>
</dbReference>
<dbReference type="PANTHER" id="PTHR43601">
    <property type="entry name" value="THIOREDOXIN, MITOCHONDRIAL"/>
    <property type="match status" value="1"/>
</dbReference>
<evidence type="ECO:0000256" key="1">
    <source>
        <dbReference type="ARBA" id="ARBA00008987"/>
    </source>
</evidence>